<keyword evidence="1" id="KW-0732">Signal</keyword>
<dbReference type="Pfam" id="PF00497">
    <property type="entry name" value="SBP_bac_3"/>
    <property type="match status" value="1"/>
</dbReference>
<dbReference type="RefSeq" id="WP_038191918.1">
    <property type="nucleotide sequence ID" value="NZ_JRWP01000038.1"/>
</dbReference>
<evidence type="ECO:0000313" key="3">
    <source>
        <dbReference type="EMBL" id="KGY07780.1"/>
    </source>
</evidence>
<dbReference type="Proteomes" id="UP000030451">
    <property type="component" value="Unassembled WGS sequence"/>
</dbReference>
<dbReference type="SMART" id="SM00062">
    <property type="entry name" value="PBPb"/>
    <property type="match status" value="1"/>
</dbReference>
<accession>A0A0A5HTX0</accession>
<feature type="chain" id="PRO_5002009975" description="Solute-binding protein family 3/N-terminal domain-containing protein" evidence="1">
    <location>
        <begin position="22"/>
        <end position="252"/>
    </location>
</feature>
<name>A0A0A5HTX0_PHOS4</name>
<sequence length="252" mass="28770">MKSVATIMLGVIALFAPHTSAKGTDINILCENGMHPFSWQENGVPQGIVIEMIEAMLNVMGDEQTIETYPWGRVYKLGLTTPNTMICTMARTAEREPLFKWVGEVFSSPPVLVALKHRDDIQVDSFQDLRKYSIGTHSSSFRERYLVARELEIGVNIFPANSHQLNYEKLKKGRVDLWSIPLLLAYDIINNNNEIPNETIRIVYTLDELPQGQFMAFNIDTPDHIVSRYREALETIKSNGTSEEIISRYIRY</sequence>
<dbReference type="PANTHER" id="PTHR38834">
    <property type="entry name" value="PERIPLASMIC SUBSTRATE BINDING PROTEIN FAMILY 3"/>
    <property type="match status" value="1"/>
</dbReference>
<dbReference type="Gene3D" id="3.40.190.10">
    <property type="entry name" value="Periplasmic binding protein-like II"/>
    <property type="match status" value="2"/>
</dbReference>
<evidence type="ECO:0000256" key="1">
    <source>
        <dbReference type="SAM" id="SignalP"/>
    </source>
</evidence>
<dbReference type="InterPro" id="IPR001638">
    <property type="entry name" value="Solute-binding_3/MltF_N"/>
</dbReference>
<feature type="domain" description="Solute-binding protein family 3/N-terminal" evidence="2">
    <location>
        <begin position="25"/>
        <end position="251"/>
    </location>
</feature>
<protein>
    <recommendedName>
        <fullName evidence="2">Solute-binding protein family 3/N-terminal domain-containing protein</fullName>
    </recommendedName>
</protein>
<dbReference type="EMBL" id="JRWP01000038">
    <property type="protein sequence ID" value="KGY07780.1"/>
    <property type="molecule type" value="Genomic_DNA"/>
</dbReference>
<dbReference type="AlphaFoldDB" id="A0A0A5HTX0"/>
<feature type="signal peptide" evidence="1">
    <location>
        <begin position="1"/>
        <end position="21"/>
    </location>
</feature>
<evidence type="ECO:0000259" key="2">
    <source>
        <dbReference type="SMART" id="SM00062"/>
    </source>
</evidence>
<dbReference type="PANTHER" id="PTHR38834:SF3">
    <property type="entry name" value="SOLUTE-BINDING PROTEIN FAMILY 3_N-TERMINAL DOMAIN-CONTAINING PROTEIN"/>
    <property type="match status" value="1"/>
</dbReference>
<reference evidence="3 4" key="1">
    <citation type="submission" date="2014-10" db="EMBL/GenBank/DDBJ databases">
        <title>Genome sequencing of Vibrio sinaloensis T08.</title>
        <authorList>
            <person name="Chan K.-G."/>
            <person name="Mohamad N.I."/>
        </authorList>
    </citation>
    <scope>NUCLEOTIDE SEQUENCE [LARGE SCALE GENOMIC DNA]</scope>
    <source>
        <strain evidence="3 4">T08</strain>
    </source>
</reference>
<dbReference type="SUPFAM" id="SSF53850">
    <property type="entry name" value="Periplasmic binding protein-like II"/>
    <property type="match status" value="1"/>
</dbReference>
<comment type="caution">
    <text evidence="3">The sequence shown here is derived from an EMBL/GenBank/DDBJ whole genome shotgun (WGS) entry which is preliminary data.</text>
</comment>
<gene>
    <name evidence="3" type="ORF">NM06_15475</name>
</gene>
<proteinExistence type="predicted"/>
<dbReference type="STRING" id="379097.SE23_15320"/>
<evidence type="ECO:0000313" key="4">
    <source>
        <dbReference type="Proteomes" id="UP000030451"/>
    </source>
</evidence>
<organism evidence="3 4">
    <name type="scientific">Photobacterium sp. (strain ATCC 43367)</name>
    <dbReference type="NCBI Taxonomy" id="379097"/>
    <lineage>
        <taxon>Bacteria</taxon>
        <taxon>Pseudomonadati</taxon>
        <taxon>Pseudomonadota</taxon>
        <taxon>Gammaproteobacteria</taxon>
        <taxon>Vibrionales</taxon>
        <taxon>Vibrionaceae</taxon>
        <taxon>Vibrio</taxon>
        <taxon>Vibrio oreintalis group</taxon>
    </lineage>
</organism>